<dbReference type="SUPFAM" id="SSF47781">
    <property type="entry name" value="RuvA domain 2-like"/>
    <property type="match status" value="1"/>
</dbReference>
<protein>
    <submittedName>
        <fullName evidence="1">Uncharacterized protein</fullName>
    </submittedName>
</protein>
<dbReference type="Gene3D" id="3.10.560.10">
    <property type="entry name" value="Outer membrane lipoprotein wza domain like"/>
    <property type="match status" value="1"/>
</dbReference>
<proteinExistence type="predicted"/>
<dbReference type="InterPro" id="IPR010994">
    <property type="entry name" value="RuvA_2-like"/>
</dbReference>
<accession>A0A0X8FKJ0</accession>
<dbReference type="RefSeq" id="WP_067977985.1">
    <property type="nucleotide sequence ID" value="NZ_CP014163.1"/>
</dbReference>
<dbReference type="AlphaFoldDB" id="A0A0X8FKJ0"/>
<gene>
    <name evidence="1" type="ORF">AWM75_02845</name>
</gene>
<sequence>MDFFNRIKNDWQSLTIGQFLSLYKGLVGAVASFLFILCLLVSVLLGWSRPASDQAGSLQLADTASQSSQVLTSSASSADQNQDGGSPDQADLQSAASQPADSALSYVDVKGAVKAPGIYRVEAGMRVQDAVDLAGGLTEQADSQRVNLAQLLTDQMVVFIPSQGQEEVPAMMTVTNDPSSPGGQAATVGGSGPSQTNLININTADASQLQEISGIGEKKAADIIAHRETKGAFQSVDDLTQVSGIGEKTLAKIRDQVTVQ</sequence>
<dbReference type="Pfam" id="PF12836">
    <property type="entry name" value="HHH_3"/>
    <property type="match status" value="1"/>
</dbReference>
<dbReference type="STRING" id="128944.AWM75_02845"/>
<dbReference type="InterPro" id="IPR019554">
    <property type="entry name" value="Soluble_ligand-bd"/>
</dbReference>
<dbReference type="KEGG" id="auh:AWM75_02845"/>
<dbReference type="InterPro" id="IPR003583">
    <property type="entry name" value="Hlx-hairpin-Hlx_DNA-bd_motif"/>
</dbReference>
<reference evidence="1 2" key="1">
    <citation type="journal article" date="2016" name="Genome Announc.">
        <title>Complete Genome Sequences of Aerococcus christensenii CCUG 28831T, Aerococcus sanguinicola CCUG 43001T, Aerococcus urinae CCUG 36881T, Aerococcus urinaeequi CCUG 28094T, Aerococcus urinaehominis CCUG 42038 BT, and Aerococcus viridans CCUG 4311T.</title>
        <authorList>
            <person name="Carkaci D."/>
            <person name="Dargis R."/>
            <person name="Nielsen X.C."/>
            <person name="Skovgaard O."/>
            <person name="Fuursted K."/>
            <person name="Christensen J.J."/>
        </authorList>
    </citation>
    <scope>NUCLEOTIDE SEQUENCE [LARGE SCALE GENOMIC DNA]</scope>
    <source>
        <strain evidence="1 2">CCUG42038B</strain>
    </source>
</reference>
<organism evidence="1 2">
    <name type="scientific">Aerococcus urinaehominis</name>
    <dbReference type="NCBI Taxonomy" id="128944"/>
    <lineage>
        <taxon>Bacteria</taxon>
        <taxon>Bacillati</taxon>
        <taxon>Bacillota</taxon>
        <taxon>Bacilli</taxon>
        <taxon>Lactobacillales</taxon>
        <taxon>Aerococcaceae</taxon>
        <taxon>Aerococcus</taxon>
    </lineage>
</organism>
<dbReference type="GO" id="GO:0006281">
    <property type="term" value="P:DNA repair"/>
    <property type="evidence" value="ECO:0007669"/>
    <property type="project" value="InterPro"/>
</dbReference>
<dbReference type="Proteomes" id="UP000062260">
    <property type="component" value="Chromosome"/>
</dbReference>
<dbReference type="SMART" id="SM00278">
    <property type="entry name" value="HhH1"/>
    <property type="match status" value="2"/>
</dbReference>
<reference evidence="2" key="2">
    <citation type="submission" date="2016-01" db="EMBL/GenBank/DDBJ databases">
        <title>Six Aerococcus type strain genome sequencing and assembly using PacBio and Illumina Hiseq.</title>
        <authorList>
            <person name="Carkaci D."/>
            <person name="Dargis R."/>
            <person name="Nielsen X.C."/>
            <person name="Skovgaard O."/>
            <person name="Fuursted K."/>
            <person name="Christensen J.J."/>
        </authorList>
    </citation>
    <scope>NUCLEOTIDE SEQUENCE [LARGE SCALE GENOMIC DNA]</scope>
    <source>
        <strain evidence="2">CCUG42038B</strain>
    </source>
</reference>
<dbReference type="GO" id="GO:0015628">
    <property type="term" value="P:protein secretion by the type II secretion system"/>
    <property type="evidence" value="ECO:0007669"/>
    <property type="project" value="TreeGrafter"/>
</dbReference>
<dbReference type="GO" id="GO:0015627">
    <property type="term" value="C:type II protein secretion system complex"/>
    <property type="evidence" value="ECO:0007669"/>
    <property type="project" value="TreeGrafter"/>
</dbReference>
<dbReference type="InterPro" id="IPR051675">
    <property type="entry name" value="Endo/Exo/Phosphatase_dom_1"/>
</dbReference>
<evidence type="ECO:0000313" key="2">
    <source>
        <dbReference type="Proteomes" id="UP000062260"/>
    </source>
</evidence>
<dbReference type="OrthoDB" id="9790239at2"/>
<keyword evidence="2" id="KW-1185">Reference proteome</keyword>
<dbReference type="NCBIfam" id="TIGR00426">
    <property type="entry name" value="competence protein ComEA helix-hairpin-helix repeat region"/>
    <property type="match status" value="1"/>
</dbReference>
<evidence type="ECO:0000313" key="1">
    <source>
        <dbReference type="EMBL" id="AMB98999.1"/>
    </source>
</evidence>
<dbReference type="GO" id="GO:0003677">
    <property type="term" value="F:DNA binding"/>
    <property type="evidence" value="ECO:0007669"/>
    <property type="project" value="InterPro"/>
</dbReference>
<dbReference type="PANTHER" id="PTHR21180">
    <property type="entry name" value="ENDONUCLEASE/EXONUCLEASE/PHOSPHATASE FAMILY DOMAIN-CONTAINING PROTEIN 1"/>
    <property type="match status" value="1"/>
</dbReference>
<name>A0A0X8FKJ0_9LACT</name>
<dbReference type="EMBL" id="CP014163">
    <property type="protein sequence ID" value="AMB98999.1"/>
    <property type="molecule type" value="Genomic_DNA"/>
</dbReference>
<dbReference type="Pfam" id="PF10531">
    <property type="entry name" value="SLBB"/>
    <property type="match status" value="1"/>
</dbReference>
<dbReference type="PANTHER" id="PTHR21180:SF32">
    <property type="entry name" value="ENDONUCLEASE_EXONUCLEASE_PHOSPHATASE FAMILY DOMAIN-CONTAINING PROTEIN 1"/>
    <property type="match status" value="1"/>
</dbReference>
<dbReference type="InterPro" id="IPR004509">
    <property type="entry name" value="Competence_ComEA_HhH"/>
</dbReference>
<dbReference type="Gene3D" id="1.10.150.280">
    <property type="entry name" value="AF1531-like domain"/>
    <property type="match status" value="1"/>
</dbReference>